<dbReference type="EMBL" id="JBHSMT010000013">
    <property type="protein sequence ID" value="MFC5474013.1"/>
    <property type="molecule type" value="Genomic_DNA"/>
</dbReference>
<evidence type="ECO:0000313" key="3">
    <source>
        <dbReference type="Proteomes" id="UP001596045"/>
    </source>
</evidence>
<dbReference type="RefSeq" id="WP_378997068.1">
    <property type="nucleotide sequence ID" value="NZ_JBHSMT010000013.1"/>
</dbReference>
<gene>
    <name evidence="2" type="ORF">ACFPM8_08575</name>
</gene>
<reference evidence="3" key="1">
    <citation type="journal article" date="2019" name="Int. J. Syst. Evol. Microbiol.">
        <title>The Global Catalogue of Microorganisms (GCM) 10K type strain sequencing project: providing services to taxonomists for standard genome sequencing and annotation.</title>
        <authorList>
            <consortium name="The Broad Institute Genomics Platform"/>
            <consortium name="The Broad Institute Genome Sequencing Center for Infectious Disease"/>
            <person name="Wu L."/>
            <person name="Ma J."/>
        </authorList>
    </citation>
    <scope>NUCLEOTIDE SEQUENCE [LARGE SCALE GENOMIC DNA]</scope>
    <source>
        <strain evidence="3">JCM 17066</strain>
    </source>
</reference>
<dbReference type="Proteomes" id="UP001596045">
    <property type="component" value="Unassembled WGS sequence"/>
</dbReference>
<proteinExistence type="predicted"/>
<evidence type="ECO:0000256" key="1">
    <source>
        <dbReference type="SAM" id="MobiDB-lite"/>
    </source>
</evidence>
<protein>
    <submittedName>
        <fullName evidence="2">Uncharacterized protein</fullName>
    </submittedName>
</protein>
<comment type="caution">
    <text evidence="2">The sequence shown here is derived from an EMBL/GenBank/DDBJ whole genome shotgun (WGS) entry which is preliminary data.</text>
</comment>
<feature type="compositionally biased region" description="Low complexity" evidence="1">
    <location>
        <begin position="103"/>
        <end position="114"/>
    </location>
</feature>
<keyword evidence="3" id="KW-1185">Reference proteome</keyword>
<feature type="region of interest" description="Disordered" evidence="1">
    <location>
        <begin position="1"/>
        <end position="120"/>
    </location>
</feature>
<name>A0ABW0M755_9BURK</name>
<accession>A0ABW0M755</accession>
<feature type="compositionally biased region" description="Low complexity" evidence="1">
    <location>
        <begin position="33"/>
        <end position="57"/>
    </location>
</feature>
<evidence type="ECO:0000313" key="2">
    <source>
        <dbReference type="EMBL" id="MFC5474013.1"/>
    </source>
</evidence>
<organism evidence="2 3">
    <name type="scientific">Paraherbaspirillum soli</name>
    <dbReference type="NCBI Taxonomy" id="631222"/>
    <lineage>
        <taxon>Bacteria</taxon>
        <taxon>Pseudomonadati</taxon>
        <taxon>Pseudomonadota</taxon>
        <taxon>Betaproteobacteria</taxon>
        <taxon>Burkholderiales</taxon>
        <taxon>Oxalobacteraceae</taxon>
        <taxon>Paraherbaspirillum</taxon>
    </lineage>
</organism>
<sequence>MSNVHHSVHKPPLPPVHHQQNQRRASPPASPFTPKARPAASAAAAPAPTPATVRSATNAVPNKTALRRAGAQARAAAEDDGWGEDGPLMGEGLPLHQPNLPRQQQGQEQDGSDSADAGEVSSVAKAAALQEQGLELDTLADAILPMAGEHGIFELILGNGDSLGVVVNRMPNKTSLLLSPSSAALGEQLKRGRMELEGRLARRMGRDLDLTIL</sequence>